<dbReference type="Proteomes" id="UP000298616">
    <property type="component" value="Chromosome"/>
</dbReference>
<keyword evidence="3 10" id="KW-0813">Transport</keyword>
<keyword evidence="16" id="KW-1185">Reference proteome</keyword>
<evidence type="ECO:0000256" key="11">
    <source>
        <dbReference type="RuleBase" id="RU004024"/>
    </source>
</evidence>
<evidence type="ECO:0000256" key="9">
    <source>
        <dbReference type="ARBA" id="ARBA00023136"/>
    </source>
</evidence>
<feature type="transmembrane region" description="Helical" evidence="13">
    <location>
        <begin position="89"/>
        <end position="113"/>
    </location>
</feature>
<dbReference type="GO" id="GO:0004129">
    <property type="term" value="F:cytochrome-c oxidase activity"/>
    <property type="evidence" value="ECO:0007669"/>
    <property type="project" value="UniProtKB-EC"/>
</dbReference>
<dbReference type="OrthoDB" id="9781261at2"/>
<accession>A0A4D7JEG7</accession>
<dbReference type="PROSITE" id="PS50857">
    <property type="entry name" value="COX2_CUA"/>
    <property type="match status" value="1"/>
</dbReference>
<dbReference type="InterPro" id="IPR002429">
    <property type="entry name" value="CcO_II-like_C"/>
</dbReference>
<dbReference type="InterPro" id="IPR008972">
    <property type="entry name" value="Cupredoxin"/>
</dbReference>
<dbReference type="PRINTS" id="PR01166">
    <property type="entry name" value="CYCOXIDASEII"/>
</dbReference>
<comment type="similarity">
    <text evidence="2 10">Belongs to the cytochrome c oxidase subunit 2 family.</text>
</comment>
<dbReference type="RefSeq" id="WP_137090215.1">
    <property type="nucleotide sequence ID" value="NZ_CP028923.1"/>
</dbReference>
<comment type="catalytic activity">
    <reaction evidence="11">
        <text>4 Fe(II)-[cytochrome c] + O2 + 8 H(+)(in) = 4 Fe(III)-[cytochrome c] + 2 H2O + 4 H(+)(out)</text>
        <dbReference type="Rhea" id="RHEA:11436"/>
        <dbReference type="Rhea" id="RHEA-COMP:10350"/>
        <dbReference type="Rhea" id="RHEA-COMP:14399"/>
        <dbReference type="ChEBI" id="CHEBI:15377"/>
        <dbReference type="ChEBI" id="CHEBI:15378"/>
        <dbReference type="ChEBI" id="CHEBI:15379"/>
        <dbReference type="ChEBI" id="CHEBI:29033"/>
        <dbReference type="ChEBI" id="CHEBI:29034"/>
        <dbReference type="EC" id="7.1.1.9"/>
    </reaction>
</comment>
<keyword evidence="6" id="KW-1278">Translocase</keyword>
<dbReference type="SUPFAM" id="SSF81464">
    <property type="entry name" value="Cytochrome c oxidase subunit II-like, transmembrane region"/>
    <property type="match status" value="1"/>
</dbReference>
<comment type="function">
    <text evidence="11">Subunits I and II form the functional core of the enzyme complex. Electrons originating in cytochrome c are transferred via heme a and Cu(A) to the binuclear center formed by heme a3 and Cu(B).</text>
</comment>
<feature type="transmembrane region" description="Helical" evidence="13">
    <location>
        <begin position="134"/>
        <end position="155"/>
    </location>
</feature>
<comment type="subcellular location">
    <subcellularLocation>
        <location evidence="10">Cell membrane</location>
        <topology evidence="10">Multi-pass membrane protein</topology>
    </subcellularLocation>
    <subcellularLocation>
        <location evidence="1">Membrane</location>
        <topology evidence="1">Multi-pass membrane protein</topology>
    </subcellularLocation>
</comment>
<keyword evidence="8 13" id="KW-1133">Transmembrane helix</keyword>
<dbReference type="SUPFAM" id="SSF49503">
    <property type="entry name" value="Cupredoxins"/>
    <property type="match status" value="1"/>
</dbReference>
<keyword evidence="11" id="KW-0186">Copper</keyword>
<dbReference type="InterPro" id="IPR045187">
    <property type="entry name" value="CcO_II"/>
</dbReference>
<evidence type="ECO:0000256" key="10">
    <source>
        <dbReference type="RuleBase" id="RU000456"/>
    </source>
</evidence>
<keyword evidence="11" id="KW-0479">Metal-binding</keyword>
<evidence type="ECO:0000313" key="15">
    <source>
        <dbReference type="EMBL" id="QCK14629.1"/>
    </source>
</evidence>
<dbReference type="InterPro" id="IPR011759">
    <property type="entry name" value="Cyt_c_oxidase_su2_TM_dom"/>
</dbReference>
<feature type="transmembrane region" description="Helical" evidence="13">
    <location>
        <begin position="6"/>
        <end position="28"/>
    </location>
</feature>
<reference evidence="15 16" key="1">
    <citation type="submission" date="2018-04" db="EMBL/GenBank/DDBJ databases">
        <title>Complete genome uncultured novel isolate.</title>
        <authorList>
            <person name="Merlino G."/>
        </authorList>
    </citation>
    <scope>NUCLEOTIDE SEQUENCE [LARGE SCALE GENOMIC DNA]</scope>
    <source>
        <strain evidence="16">R1DC9</strain>
    </source>
</reference>
<keyword evidence="5 10" id="KW-0812">Transmembrane</keyword>
<evidence type="ECO:0000256" key="1">
    <source>
        <dbReference type="ARBA" id="ARBA00004141"/>
    </source>
</evidence>
<dbReference type="KEGG" id="fpf:DCC35_07670"/>
<dbReference type="GO" id="GO:0042773">
    <property type="term" value="P:ATP synthesis coupled electron transport"/>
    <property type="evidence" value="ECO:0007669"/>
    <property type="project" value="TreeGrafter"/>
</dbReference>
<keyword evidence="4 10" id="KW-0679">Respiratory chain</keyword>
<evidence type="ECO:0000256" key="2">
    <source>
        <dbReference type="ARBA" id="ARBA00007866"/>
    </source>
</evidence>
<dbReference type="Gene3D" id="1.10.287.90">
    <property type="match status" value="1"/>
</dbReference>
<evidence type="ECO:0000256" key="6">
    <source>
        <dbReference type="ARBA" id="ARBA00022967"/>
    </source>
</evidence>
<evidence type="ECO:0000256" key="12">
    <source>
        <dbReference type="SAM" id="MobiDB-lite"/>
    </source>
</evidence>
<dbReference type="PANTHER" id="PTHR22888:SF9">
    <property type="entry name" value="CYTOCHROME C OXIDASE SUBUNIT 2"/>
    <property type="match status" value="1"/>
</dbReference>
<keyword evidence="7 10" id="KW-0249">Electron transport</keyword>
<evidence type="ECO:0000256" key="5">
    <source>
        <dbReference type="ARBA" id="ARBA00022692"/>
    </source>
</evidence>
<dbReference type="GO" id="GO:0005886">
    <property type="term" value="C:plasma membrane"/>
    <property type="evidence" value="ECO:0007669"/>
    <property type="project" value="UniProtKB-SubCell"/>
</dbReference>
<gene>
    <name evidence="15" type="ORF">DCC35_07670</name>
</gene>
<dbReference type="AlphaFoldDB" id="A0A4D7JEG7"/>
<dbReference type="InterPro" id="IPR036257">
    <property type="entry name" value="Cyt_c_oxidase_su2_TM_sf"/>
</dbReference>
<sequence length="358" mass="40788">MDNTLLILGAFGAILILVILITVFRVITLVDVAKGSDKKRASSSNFNNALLMPIFGLLFLGGIFYYSWASYEDYKLPVASDHGVRTDELFWITMLVTGGVFVITHILLFWYGWRYRFSEKKKALFYPDNTKLELAWTIVPAIALTVLILSGLFVWNDMTAEAPEEAINIEVMGYQFAWGVRYPGDDGELGDYNYQLIDNVNAFGVNFNDKAALDDFMPLKLVIPKGTPVNLNIRARDVLHSVFLPHFRVKMDAVPGMPTNFHFVATKTTEEVRAETKNPDFKYEMACTEICGRGHFSMRMEVEVLTKEEYDKWASEQKTWVNMNQDYFTEGKGKRFELPKLAEEGQENEEKLSVKAAL</sequence>
<evidence type="ECO:0000256" key="13">
    <source>
        <dbReference type="SAM" id="Phobius"/>
    </source>
</evidence>
<evidence type="ECO:0000259" key="14">
    <source>
        <dbReference type="PROSITE" id="PS50857"/>
    </source>
</evidence>
<feature type="region of interest" description="Disordered" evidence="12">
    <location>
        <begin position="339"/>
        <end position="358"/>
    </location>
</feature>
<feature type="domain" description="Cytochrome oxidase subunit II copper A binding" evidence="14">
    <location>
        <begin position="164"/>
        <end position="316"/>
    </location>
</feature>
<feature type="transmembrane region" description="Helical" evidence="13">
    <location>
        <begin position="49"/>
        <end position="69"/>
    </location>
</feature>
<dbReference type="EMBL" id="CP028923">
    <property type="protein sequence ID" value="QCK14629.1"/>
    <property type="molecule type" value="Genomic_DNA"/>
</dbReference>
<dbReference type="PANTHER" id="PTHR22888">
    <property type="entry name" value="CYTOCHROME C OXIDASE, SUBUNIT II"/>
    <property type="match status" value="1"/>
</dbReference>
<comment type="cofactor">
    <cofactor evidence="11">
        <name>Cu cation</name>
        <dbReference type="ChEBI" id="CHEBI:23378"/>
    </cofactor>
    <text evidence="11">Binds a copper A center.</text>
</comment>
<evidence type="ECO:0000313" key="16">
    <source>
        <dbReference type="Proteomes" id="UP000298616"/>
    </source>
</evidence>
<evidence type="ECO:0000256" key="4">
    <source>
        <dbReference type="ARBA" id="ARBA00022660"/>
    </source>
</evidence>
<proteinExistence type="inferred from homology"/>
<evidence type="ECO:0000256" key="7">
    <source>
        <dbReference type="ARBA" id="ARBA00022982"/>
    </source>
</evidence>
<evidence type="ECO:0000256" key="3">
    <source>
        <dbReference type="ARBA" id="ARBA00022448"/>
    </source>
</evidence>
<dbReference type="Pfam" id="PF00116">
    <property type="entry name" value="COX2"/>
    <property type="match status" value="1"/>
</dbReference>
<dbReference type="Gene3D" id="2.60.40.420">
    <property type="entry name" value="Cupredoxins - blue copper proteins"/>
    <property type="match status" value="1"/>
</dbReference>
<keyword evidence="9 13" id="KW-0472">Membrane</keyword>
<dbReference type="GO" id="GO:0005507">
    <property type="term" value="F:copper ion binding"/>
    <property type="evidence" value="ECO:0007669"/>
    <property type="project" value="InterPro"/>
</dbReference>
<dbReference type="EC" id="7.1.1.9" evidence="11"/>
<dbReference type="Pfam" id="PF02790">
    <property type="entry name" value="COX2_TM"/>
    <property type="match status" value="1"/>
</dbReference>
<name>A0A4D7JEG7_9BACT</name>
<organism evidence="15 16">
    <name type="scientific">Mangrovivirga cuniculi</name>
    <dbReference type="NCBI Taxonomy" id="2715131"/>
    <lineage>
        <taxon>Bacteria</taxon>
        <taxon>Pseudomonadati</taxon>
        <taxon>Bacteroidota</taxon>
        <taxon>Cytophagia</taxon>
        <taxon>Cytophagales</taxon>
        <taxon>Mangrovivirgaceae</taxon>
        <taxon>Mangrovivirga</taxon>
    </lineage>
</organism>
<protein>
    <recommendedName>
        <fullName evidence="11">Cytochrome c oxidase subunit 2</fullName>
        <ecNumber evidence="11">7.1.1.9</ecNumber>
    </recommendedName>
</protein>
<evidence type="ECO:0000256" key="8">
    <source>
        <dbReference type="ARBA" id="ARBA00022989"/>
    </source>
</evidence>